<dbReference type="GO" id="GO:0003700">
    <property type="term" value="F:DNA-binding transcription factor activity"/>
    <property type="evidence" value="ECO:0007669"/>
    <property type="project" value="InterPro"/>
</dbReference>
<protein>
    <submittedName>
        <fullName evidence="5">Transcriptional regulator, GntR family</fullName>
    </submittedName>
</protein>
<dbReference type="SUPFAM" id="SSF64288">
    <property type="entry name" value="Chorismate lyase-like"/>
    <property type="match status" value="1"/>
</dbReference>
<dbReference type="AlphaFoldDB" id="A0A1H5C9A7"/>
<dbReference type="SUPFAM" id="SSF46785">
    <property type="entry name" value="Winged helix' DNA-binding domain"/>
    <property type="match status" value="1"/>
</dbReference>
<dbReference type="InterPro" id="IPR036390">
    <property type="entry name" value="WH_DNA-bd_sf"/>
</dbReference>
<evidence type="ECO:0000259" key="4">
    <source>
        <dbReference type="PROSITE" id="PS50949"/>
    </source>
</evidence>
<gene>
    <name evidence="5" type="ORF">SAMN04490239_9064</name>
</gene>
<dbReference type="InterPro" id="IPR000524">
    <property type="entry name" value="Tscrpt_reg_HTH_GntR"/>
</dbReference>
<reference evidence="6" key="1">
    <citation type="submission" date="2016-10" db="EMBL/GenBank/DDBJ databases">
        <authorList>
            <person name="Varghese N."/>
            <person name="Submissions S."/>
        </authorList>
    </citation>
    <scope>NUCLEOTIDE SEQUENCE [LARGE SCALE GENOMIC DNA]</scope>
    <source>
        <strain evidence="6">DSM 44498</strain>
    </source>
</reference>
<feature type="domain" description="HTH gntR-type" evidence="4">
    <location>
        <begin position="10"/>
        <end position="78"/>
    </location>
</feature>
<dbReference type="InterPro" id="IPR028978">
    <property type="entry name" value="Chorismate_lyase_/UTRA_dom_sf"/>
</dbReference>
<sequence>MPSKTPTGRVPLYRQVQDVLLQRLDGGTLQPGDRLPPETDLAAELRVNRLTVRQAIGELTRAGRLVAKQGSGTFVAPPPRHFPIELAARFINDADGLSEAFRSVGRELTESLVSSEIVLGGSAPRVEEYLPGCRLRRVDTVLAVDGEPWFANSVWMDDRRFADIDGHLRDGVPLYTVWRDVYGVRLKAAWRSFAAGAASPQVAALLGVPPGAAVLFRDGLNLDEDEAPTVYIHRACRSDRVRFVANYAAQD</sequence>
<dbReference type="GO" id="GO:0045892">
    <property type="term" value="P:negative regulation of DNA-templated transcription"/>
    <property type="evidence" value="ECO:0007669"/>
    <property type="project" value="TreeGrafter"/>
</dbReference>
<keyword evidence="3" id="KW-0804">Transcription</keyword>
<proteinExistence type="predicted"/>
<evidence type="ECO:0000256" key="2">
    <source>
        <dbReference type="ARBA" id="ARBA00023125"/>
    </source>
</evidence>
<keyword evidence="1" id="KW-0805">Transcription regulation</keyword>
<dbReference type="Pfam" id="PF07702">
    <property type="entry name" value="UTRA"/>
    <property type="match status" value="1"/>
</dbReference>
<evidence type="ECO:0000313" key="6">
    <source>
        <dbReference type="Proteomes" id="UP000183561"/>
    </source>
</evidence>
<name>A0A1H5C9A7_9NOCA</name>
<dbReference type="CDD" id="cd07377">
    <property type="entry name" value="WHTH_GntR"/>
    <property type="match status" value="1"/>
</dbReference>
<dbReference type="PROSITE" id="PS50949">
    <property type="entry name" value="HTH_GNTR"/>
    <property type="match status" value="1"/>
</dbReference>
<dbReference type="InterPro" id="IPR011663">
    <property type="entry name" value="UTRA"/>
</dbReference>
<dbReference type="SMART" id="SM00866">
    <property type="entry name" value="UTRA"/>
    <property type="match status" value="1"/>
</dbReference>
<evidence type="ECO:0000256" key="3">
    <source>
        <dbReference type="ARBA" id="ARBA00023163"/>
    </source>
</evidence>
<evidence type="ECO:0000256" key="1">
    <source>
        <dbReference type="ARBA" id="ARBA00023015"/>
    </source>
</evidence>
<dbReference type="RefSeq" id="WP_072943340.1">
    <property type="nucleotide sequence ID" value="NZ_FNSV01000005.1"/>
</dbReference>
<dbReference type="Pfam" id="PF00392">
    <property type="entry name" value="GntR"/>
    <property type="match status" value="1"/>
</dbReference>
<dbReference type="Proteomes" id="UP000183561">
    <property type="component" value="Unassembled WGS sequence"/>
</dbReference>
<accession>A0A1H5C9A7</accession>
<dbReference type="SMART" id="SM00345">
    <property type="entry name" value="HTH_GNTR"/>
    <property type="match status" value="1"/>
</dbReference>
<keyword evidence="2" id="KW-0238">DNA-binding</keyword>
<dbReference type="InterPro" id="IPR036388">
    <property type="entry name" value="WH-like_DNA-bd_sf"/>
</dbReference>
<dbReference type="GO" id="GO:0003677">
    <property type="term" value="F:DNA binding"/>
    <property type="evidence" value="ECO:0007669"/>
    <property type="project" value="UniProtKB-KW"/>
</dbReference>
<dbReference type="Gene3D" id="1.10.10.10">
    <property type="entry name" value="Winged helix-like DNA-binding domain superfamily/Winged helix DNA-binding domain"/>
    <property type="match status" value="1"/>
</dbReference>
<dbReference type="OrthoDB" id="3571145at2"/>
<dbReference type="Gene3D" id="3.40.1410.10">
    <property type="entry name" value="Chorismate lyase-like"/>
    <property type="match status" value="1"/>
</dbReference>
<keyword evidence="6" id="KW-1185">Reference proteome</keyword>
<dbReference type="EMBL" id="FNSV01000005">
    <property type="protein sequence ID" value="SED63071.1"/>
    <property type="molecule type" value="Genomic_DNA"/>
</dbReference>
<dbReference type="PANTHER" id="PTHR44846:SF1">
    <property type="entry name" value="MANNOSYL-D-GLYCERATE TRANSPORT_METABOLISM SYSTEM REPRESSOR MNGR-RELATED"/>
    <property type="match status" value="1"/>
</dbReference>
<dbReference type="PANTHER" id="PTHR44846">
    <property type="entry name" value="MANNOSYL-D-GLYCERATE TRANSPORT/METABOLISM SYSTEM REPRESSOR MNGR-RELATED"/>
    <property type="match status" value="1"/>
</dbReference>
<dbReference type="InterPro" id="IPR050679">
    <property type="entry name" value="Bact_HTH_transcr_reg"/>
</dbReference>
<organism evidence="5 6">
    <name type="scientific">Rhodococcus koreensis</name>
    <dbReference type="NCBI Taxonomy" id="99653"/>
    <lineage>
        <taxon>Bacteria</taxon>
        <taxon>Bacillati</taxon>
        <taxon>Actinomycetota</taxon>
        <taxon>Actinomycetes</taxon>
        <taxon>Mycobacteriales</taxon>
        <taxon>Nocardiaceae</taxon>
        <taxon>Rhodococcus</taxon>
    </lineage>
</organism>
<evidence type="ECO:0000313" key="5">
    <source>
        <dbReference type="EMBL" id="SED63071.1"/>
    </source>
</evidence>
<dbReference type="PRINTS" id="PR00035">
    <property type="entry name" value="HTHGNTR"/>
</dbReference>